<dbReference type="EMBL" id="QBKP01000005">
    <property type="protein sequence ID" value="PTX50574.1"/>
    <property type="molecule type" value="Genomic_DNA"/>
</dbReference>
<dbReference type="SUPFAM" id="SSF50692">
    <property type="entry name" value="ADC-like"/>
    <property type="match status" value="1"/>
</dbReference>
<dbReference type="AlphaFoldDB" id="A0A2T6B3E5"/>
<gene>
    <name evidence="8" type="ORF">C8N34_105219</name>
</gene>
<dbReference type="OrthoDB" id="9759518at2"/>
<evidence type="ECO:0000256" key="3">
    <source>
        <dbReference type="ARBA" id="ARBA00022505"/>
    </source>
</evidence>
<dbReference type="PANTHER" id="PTHR43742:SF10">
    <property type="entry name" value="TRIMETHYLAMINE-N-OXIDE REDUCTASE 2"/>
    <property type="match status" value="1"/>
</dbReference>
<evidence type="ECO:0000313" key="8">
    <source>
        <dbReference type="EMBL" id="PTX50574.1"/>
    </source>
</evidence>
<accession>A0A2T6B3E5</accession>
<evidence type="ECO:0000256" key="1">
    <source>
        <dbReference type="ARBA" id="ARBA00001942"/>
    </source>
</evidence>
<dbReference type="Gene3D" id="2.40.40.20">
    <property type="match status" value="1"/>
</dbReference>
<sequence length="765" mass="83900">MSKRYTLSHWGLYEVERDAAGVPDLAPFSRDPDPSPIGQGQLSPQMAALRITRPAVRRSWLDNAGRAPERRGLDPFVELEWDEALDLAASEIARVREQFGNRSIFGGSYGWSSAGRFHHAQSQVHRFLNAAGGYVRHVDSYSLGAANVILPHVVAPMDQLMAEHSSWDTLAAHTRLFVSFGGIPVKNSQMNAGGVGIHHTPAALRTLVDAGVRIVNIGPVGDNVGAISGQVEWIPCRPNTDTAVMLAMAQVLLSENLHDRAFLERCCTGFDRFAPYLTGESDGQPKTPAWAEQISGVPAATIARLARDMAATRSMLNVSWAMQRAEHGEQPFWMVVVLAAMMGQIGQPGGGFGVGYGAANLLGSPHIRSKGPTLPQGRNGVTDFIPVARLADMLLGPGASFTYNGETYQYPDIRLVYWAGGNPFHHHQDLNRLRRAWARPETIIVNDPWWSPAARRADIVFPATTTLERNDIGSSTLEAFIVAMRAVESPAGSARDDYDIFAGLARRLGCEADYTEGLDTMGWLQRLYAEARQINKGLGIELPEFDEFWQSGLVDMTAHDRPATMLHDFVAQPAQRPLNTPSGRIEIWSDRIAEMALADCPPHPVWLEKREWLGSAGAAQYPLHLLTDQPARKLHSQLDASPHSMSGKVEGREQVHMHPSEVEQRGLHDGQIVEIFNGRGRCLAAVCANSQIMPRVARLNTGAWYDPCPDTALDRHGNPNVLTRDIAASSLSQGCAAQSCLVEIRAWEGPLPDIEAFQLPQRQSR</sequence>
<evidence type="ECO:0000256" key="5">
    <source>
        <dbReference type="ARBA" id="ARBA00023002"/>
    </source>
</evidence>
<dbReference type="Gene3D" id="3.90.55.10">
    <property type="entry name" value="Dimethylsulfoxide Reductase, domain 3"/>
    <property type="match status" value="1"/>
</dbReference>
<evidence type="ECO:0000256" key="4">
    <source>
        <dbReference type="ARBA" id="ARBA00022723"/>
    </source>
</evidence>
<evidence type="ECO:0000259" key="7">
    <source>
        <dbReference type="Pfam" id="PF01568"/>
    </source>
</evidence>
<keyword evidence="5" id="KW-0560">Oxidoreductase</keyword>
<protein>
    <submittedName>
        <fullName evidence="8">Biotin/methionine sulfoxide reductase</fullName>
    </submittedName>
</protein>
<dbReference type="SUPFAM" id="SSF53706">
    <property type="entry name" value="Formate dehydrogenase/DMSO reductase, domains 1-3"/>
    <property type="match status" value="1"/>
</dbReference>
<dbReference type="GO" id="GO:0030151">
    <property type="term" value="F:molybdenum ion binding"/>
    <property type="evidence" value="ECO:0007669"/>
    <property type="project" value="TreeGrafter"/>
</dbReference>
<dbReference type="GO" id="GO:0009061">
    <property type="term" value="P:anaerobic respiration"/>
    <property type="evidence" value="ECO:0007669"/>
    <property type="project" value="TreeGrafter"/>
</dbReference>
<feature type="domain" description="Molybdopterin dinucleotide-binding" evidence="7">
    <location>
        <begin position="623"/>
        <end position="740"/>
    </location>
</feature>
<organism evidence="8 9">
    <name type="scientific">Gemmobacter caeni</name>
    <dbReference type="NCBI Taxonomy" id="589035"/>
    <lineage>
        <taxon>Bacteria</taxon>
        <taxon>Pseudomonadati</taxon>
        <taxon>Pseudomonadota</taxon>
        <taxon>Alphaproteobacteria</taxon>
        <taxon>Rhodobacterales</taxon>
        <taxon>Paracoccaceae</taxon>
        <taxon>Gemmobacter</taxon>
    </lineage>
</organism>
<name>A0A2T6B3E5_9RHOB</name>
<dbReference type="InterPro" id="IPR050612">
    <property type="entry name" value="Prok_Mopterin_Oxidored"/>
</dbReference>
<reference evidence="8 9" key="1">
    <citation type="submission" date="2018-04" db="EMBL/GenBank/DDBJ databases">
        <title>Genomic Encyclopedia of Archaeal and Bacterial Type Strains, Phase II (KMG-II): from individual species to whole genera.</title>
        <authorList>
            <person name="Goeker M."/>
        </authorList>
    </citation>
    <scope>NUCLEOTIDE SEQUENCE [LARGE SCALE GENOMIC DNA]</scope>
    <source>
        <strain evidence="8 9">DSM 21823</strain>
    </source>
</reference>
<dbReference type="InterPro" id="IPR006657">
    <property type="entry name" value="MoPterin_dinucl-bd_dom"/>
</dbReference>
<dbReference type="Gene3D" id="3.40.228.10">
    <property type="entry name" value="Dimethylsulfoxide Reductase, domain 2"/>
    <property type="match status" value="1"/>
</dbReference>
<dbReference type="PANTHER" id="PTHR43742">
    <property type="entry name" value="TRIMETHYLAMINE-N-OXIDE REDUCTASE"/>
    <property type="match status" value="1"/>
</dbReference>
<evidence type="ECO:0000256" key="2">
    <source>
        <dbReference type="ARBA" id="ARBA00010312"/>
    </source>
</evidence>
<dbReference type="Proteomes" id="UP000244224">
    <property type="component" value="Unassembled WGS sequence"/>
</dbReference>
<evidence type="ECO:0000313" key="9">
    <source>
        <dbReference type="Proteomes" id="UP000244224"/>
    </source>
</evidence>
<keyword evidence="9" id="KW-1185">Reference proteome</keyword>
<evidence type="ECO:0000259" key="6">
    <source>
        <dbReference type="Pfam" id="PF00384"/>
    </source>
</evidence>
<dbReference type="GO" id="GO:0016491">
    <property type="term" value="F:oxidoreductase activity"/>
    <property type="evidence" value="ECO:0007669"/>
    <property type="project" value="UniProtKB-KW"/>
</dbReference>
<dbReference type="InterPro" id="IPR006656">
    <property type="entry name" value="Mopterin_OxRdtase"/>
</dbReference>
<dbReference type="GO" id="GO:0009055">
    <property type="term" value="F:electron transfer activity"/>
    <property type="evidence" value="ECO:0007669"/>
    <property type="project" value="TreeGrafter"/>
</dbReference>
<proteinExistence type="inferred from homology"/>
<dbReference type="Pfam" id="PF01568">
    <property type="entry name" value="Molydop_binding"/>
    <property type="match status" value="1"/>
</dbReference>
<comment type="similarity">
    <text evidence="2">Belongs to the prokaryotic molybdopterin-containing oxidoreductase family.</text>
</comment>
<dbReference type="Pfam" id="PF00384">
    <property type="entry name" value="Molybdopterin"/>
    <property type="match status" value="1"/>
</dbReference>
<dbReference type="GO" id="GO:0030288">
    <property type="term" value="C:outer membrane-bounded periplasmic space"/>
    <property type="evidence" value="ECO:0007669"/>
    <property type="project" value="TreeGrafter"/>
</dbReference>
<comment type="caution">
    <text evidence="8">The sequence shown here is derived from an EMBL/GenBank/DDBJ whole genome shotgun (WGS) entry which is preliminary data.</text>
</comment>
<comment type="cofactor">
    <cofactor evidence="1">
        <name>Mo-bis(molybdopterin guanine dinucleotide)</name>
        <dbReference type="ChEBI" id="CHEBI:60539"/>
    </cofactor>
</comment>
<dbReference type="RefSeq" id="WP_108128781.1">
    <property type="nucleotide sequence ID" value="NZ_QBKP01000005.1"/>
</dbReference>
<keyword evidence="4" id="KW-0479">Metal-binding</keyword>
<feature type="domain" description="Molybdopterin oxidoreductase" evidence="6">
    <location>
        <begin position="50"/>
        <end position="506"/>
    </location>
</feature>
<dbReference type="Gene3D" id="3.40.50.740">
    <property type="match status" value="1"/>
</dbReference>
<keyword evidence="3" id="KW-0500">Molybdenum</keyword>
<dbReference type="GO" id="GO:0043546">
    <property type="term" value="F:molybdopterin cofactor binding"/>
    <property type="evidence" value="ECO:0007669"/>
    <property type="project" value="InterPro"/>
</dbReference>
<dbReference type="InterPro" id="IPR009010">
    <property type="entry name" value="Asp_de-COase-like_dom_sf"/>
</dbReference>